<dbReference type="Gene3D" id="3.30.420.10">
    <property type="entry name" value="Ribonuclease H-like superfamily/Ribonuclease H"/>
    <property type="match status" value="1"/>
</dbReference>
<evidence type="ECO:0000313" key="2">
    <source>
        <dbReference type="EMBL" id="KAG5645907.1"/>
    </source>
</evidence>
<dbReference type="Pfam" id="PF02171">
    <property type="entry name" value="Piwi"/>
    <property type="match status" value="1"/>
</dbReference>
<feature type="non-terminal residue" evidence="2">
    <location>
        <position position="1"/>
    </location>
</feature>
<evidence type="ECO:0000313" key="3">
    <source>
        <dbReference type="Proteomes" id="UP000775547"/>
    </source>
</evidence>
<dbReference type="InterPro" id="IPR012337">
    <property type="entry name" value="RNaseH-like_sf"/>
</dbReference>
<reference evidence="2" key="2">
    <citation type="submission" date="2021-10" db="EMBL/GenBank/DDBJ databases">
        <title>Phylogenomics reveals ancestral predisposition of the termite-cultivated fungus Termitomyces towards a domesticated lifestyle.</title>
        <authorList>
            <person name="Auxier B."/>
            <person name="Grum-Grzhimaylo A."/>
            <person name="Cardenas M.E."/>
            <person name="Lodge J.D."/>
            <person name="Laessoe T."/>
            <person name="Pedersen O."/>
            <person name="Smith M.E."/>
            <person name="Kuyper T.W."/>
            <person name="Franco-Molano E.A."/>
            <person name="Baroni T.J."/>
            <person name="Aanen D.K."/>
        </authorList>
    </citation>
    <scope>NUCLEOTIDE SEQUENCE</scope>
    <source>
        <strain evidence="2">AP01</strain>
        <tissue evidence="2">Mycelium</tissue>
    </source>
</reference>
<dbReference type="InterPro" id="IPR036397">
    <property type="entry name" value="RNaseH_sf"/>
</dbReference>
<dbReference type="GO" id="GO:0003676">
    <property type="term" value="F:nucleic acid binding"/>
    <property type="evidence" value="ECO:0007669"/>
    <property type="project" value="InterPro"/>
</dbReference>
<dbReference type="AlphaFoldDB" id="A0A9P7GEW3"/>
<feature type="domain" description="Piwi" evidence="1">
    <location>
        <begin position="1"/>
        <end position="168"/>
    </location>
</feature>
<dbReference type="Proteomes" id="UP000775547">
    <property type="component" value="Unassembled WGS sequence"/>
</dbReference>
<accession>A0A9P7GEW3</accession>
<organism evidence="2 3">
    <name type="scientific">Asterophora parasitica</name>
    <dbReference type="NCBI Taxonomy" id="117018"/>
    <lineage>
        <taxon>Eukaryota</taxon>
        <taxon>Fungi</taxon>
        <taxon>Dikarya</taxon>
        <taxon>Basidiomycota</taxon>
        <taxon>Agaricomycotina</taxon>
        <taxon>Agaricomycetes</taxon>
        <taxon>Agaricomycetidae</taxon>
        <taxon>Agaricales</taxon>
        <taxon>Tricholomatineae</taxon>
        <taxon>Lyophyllaceae</taxon>
        <taxon>Asterophora</taxon>
    </lineage>
</organism>
<keyword evidence="3" id="KW-1185">Reference proteome</keyword>
<name>A0A9P7GEW3_9AGAR</name>
<comment type="caution">
    <text evidence="2">The sequence shown here is derived from an EMBL/GenBank/DDBJ whole genome shotgun (WGS) entry which is preliminary data.</text>
</comment>
<protein>
    <recommendedName>
        <fullName evidence="1">Piwi domain-containing protein</fullName>
    </recommendedName>
</protein>
<dbReference type="InterPro" id="IPR003165">
    <property type="entry name" value="Piwi"/>
</dbReference>
<dbReference type="OrthoDB" id="10252740at2759"/>
<dbReference type="PROSITE" id="PS50822">
    <property type="entry name" value="PIWI"/>
    <property type="match status" value="1"/>
</dbReference>
<dbReference type="SUPFAM" id="SSF53098">
    <property type="entry name" value="Ribonuclease H-like"/>
    <property type="match status" value="1"/>
</dbReference>
<dbReference type="EMBL" id="JABCKV010000030">
    <property type="protein sequence ID" value="KAG5645907.1"/>
    <property type="molecule type" value="Genomic_DNA"/>
</dbReference>
<dbReference type="PANTHER" id="PTHR22891">
    <property type="entry name" value="EUKARYOTIC TRANSLATION INITIATION FACTOR 2C"/>
    <property type="match status" value="1"/>
</dbReference>
<reference evidence="2" key="1">
    <citation type="submission" date="2020-07" db="EMBL/GenBank/DDBJ databases">
        <authorList>
            <person name="Nieuwenhuis M."/>
            <person name="Van De Peppel L.J.J."/>
        </authorList>
    </citation>
    <scope>NUCLEOTIDE SEQUENCE</scope>
    <source>
        <strain evidence="2">AP01</strain>
        <tissue evidence="2">Mycelium</tissue>
    </source>
</reference>
<gene>
    <name evidence="2" type="ORF">DXG03_005054</name>
</gene>
<sequence>MGADVSHPGLGVMKPSMTSLVFSYDEYATRYAAIPGIQHPGVELIDGLQSMAKEAMTAFGMRNRTTPRRIVFFRDGVSEGEFDNTLKMELGALKAAFDELWSERKLRDPKPTVTFIVVGKRHHVVFFPQDDSTRDRTGNCRAGFVADEGLCHPVTLDFYLQSHAAVKG</sequence>
<evidence type="ECO:0000259" key="1">
    <source>
        <dbReference type="PROSITE" id="PS50822"/>
    </source>
</evidence>
<proteinExistence type="predicted"/>